<keyword evidence="2" id="KW-1185">Reference proteome</keyword>
<dbReference type="Proteomes" id="UP000266340">
    <property type="component" value="Unassembled WGS sequence"/>
</dbReference>
<accession>A0A398CP82</accession>
<dbReference type="AlphaFoldDB" id="A0A398CP82"/>
<evidence type="ECO:0000313" key="1">
    <source>
        <dbReference type="EMBL" id="RIE04192.1"/>
    </source>
</evidence>
<dbReference type="RefSeq" id="WP_119148237.1">
    <property type="nucleotide sequence ID" value="NZ_JBHSOV010000042.1"/>
</dbReference>
<organism evidence="1 2">
    <name type="scientific">Cohnella faecalis</name>
    <dbReference type="NCBI Taxonomy" id="2315694"/>
    <lineage>
        <taxon>Bacteria</taxon>
        <taxon>Bacillati</taxon>
        <taxon>Bacillota</taxon>
        <taxon>Bacilli</taxon>
        <taxon>Bacillales</taxon>
        <taxon>Paenibacillaceae</taxon>
        <taxon>Cohnella</taxon>
    </lineage>
</organism>
<name>A0A398CP82_9BACL</name>
<comment type="caution">
    <text evidence="1">The sequence shown here is derived from an EMBL/GenBank/DDBJ whole genome shotgun (WGS) entry which is preliminary data.</text>
</comment>
<evidence type="ECO:0000313" key="2">
    <source>
        <dbReference type="Proteomes" id="UP000266340"/>
    </source>
</evidence>
<dbReference type="EMBL" id="QXJM01000027">
    <property type="protein sequence ID" value="RIE04192.1"/>
    <property type="molecule type" value="Genomic_DNA"/>
</dbReference>
<reference evidence="1 2" key="1">
    <citation type="submission" date="2018-09" db="EMBL/GenBank/DDBJ databases">
        <title>Cohnella cavernae sp. nov., isolated from a karst cave.</title>
        <authorList>
            <person name="Zhu H."/>
        </authorList>
    </citation>
    <scope>NUCLEOTIDE SEQUENCE [LARGE SCALE GENOMIC DNA]</scope>
    <source>
        <strain evidence="1 2">K2E09-144</strain>
    </source>
</reference>
<sequence length="73" mass="8765">MVYDIIMFGKRAVPLDNRAKKEGSRQRLNERVHELADDLEFRRRWKRVNSIELWSDAAIFRLNDGSKWYLNIG</sequence>
<gene>
    <name evidence="1" type="ORF">D3H35_06110</name>
</gene>
<protein>
    <submittedName>
        <fullName evidence="1">Uncharacterized protein</fullName>
    </submittedName>
</protein>
<proteinExistence type="predicted"/>
<dbReference type="OrthoDB" id="2662826at2"/>